<accession>A0A5N6WRI9</accession>
<sequence length="53" mass="5932">MTLCRPGPRGTQRLKGGFHCDRRGGENPARTFMPVPVELDLTVPWINALSILR</sequence>
<name>A0A5N6WRI9_9EURO</name>
<feature type="region of interest" description="Disordered" evidence="1">
    <location>
        <begin position="1"/>
        <end position="27"/>
    </location>
</feature>
<organism evidence="2 3">
    <name type="scientific">Aspergillus sergii</name>
    <dbReference type="NCBI Taxonomy" id="1034303"/>
    <lineage>
        <taxon>Eukaryota</taxon>
        <taxon>Fungi</taxon>
        <taxon>Dikarya</taxon>
        <taxon>Ascomycota</taxon>
        <taxon>Pezizomycotina</taxon>
        <taxon>Eurotiomycetes</taxon>
        <taxon>Eurotiomycetidae</taxon>
        <taxon>Eurotiales</taxon>
        <taxon>Aspergillaceae</taxon>
        <taxon>Aspergillus</taxon>
        <taxon>Aspergillus subgen. Circumdati</taxon>
    </lineage>
</organism>
<evidence type="ECO:0000313" key="2">
    <source>
        <dbReference type="EMBL" id="KAE8322489.1"/>
    </source>
</evidence>
<dbReference type="AlphaFoldDB" id="A0A5N6WRI9"/>
<dbReference type="Proteomes" id="UP000325945">
    <property type="component" value="Unassembled WGS sequence"/>
</dbReference>
<reference evidence="3" key="1">
    <citation type="submission" date="2019-04" db="EMBL/GenBank/DDBJ databases">
        <title>Friends and foes A comparative genomics studyof 23 Aspergillus species from section Flavi.</title>
        <authorList>
            <consortium name="DOE Joint Genome Institute"/>
            <person name="Kjaerbolling I."/>
            <person name="Vesth T."/>
            <person name="Frisvad J.C."/>
            <person name="Nybo J.L."/>
            <person name="Theobald S."/>
            <person name="Kildgaard S."/>
            <person name="Isbrandt T."/>
            <person name="Kuo A."/>
            <person name="Sato A."/>
            <person name="Lyhne E.K."/>
            <person name="Kogle M.E."/>
            <person name="Wiebenga A."/>
            <person name="Kun R.S."/>
            <person name="Lubbers R.J."/>
            <person name="Makela M.R."/>
            <person name="Barry K."/>
            <person name="Chovatia M."/>
            <person name="Clum A."/>
            <person name="Daum C."/>
            <person name="Haridas S."/>
            <person name="He G."/>
            <person name="LaButti K."/>
            <person name="Lipzen A."/>
            <person name="Mondo S."/>
            <person name="Riley R."/>
            <person name="Salamov A."/>
            <person name="Simmons B.A."/>
            <person name="Magnuson J.K."/>
            <person name="Henrissat B."/>
            <person name="Mortensen U.H."/>
            <person name="Larsen T.O."/>
            <person name="Devries R.P."/>
            <person name="Grigoriev I.V."/>
            <person name="Machida M."/>
            <person name="Baker S.E."/>
            <person name="Andersen M.R."/>
        </authorList>
    </citation>
    <scope>NUCLEOTIDE SEQUENCE [LARGE SCALE GENOMIC DNA]</scope>
    <source>
        <strain evidence="3">CBS 130017</strain>
    </source>
</reference>
<gene>
    <name evidence="2" type="ORF">BDV39DRAFT_183897</name>
</gene>
<protein>
    <submittedName>
        <fullName evidence="2">Uncharacterized protein</fullName>
    </submittedName>
</protein>
<evidence type="ECO:0000313" key="3">
    <source>
        <dbReference type="Proteomes" id="UP000325945"/>
    </source>
</evidence>
<dbReference type="EMBL" id="ML741845">
    <property type="protein sequence ID" value="KAE8322489.1"/>
    <property type="molecule type" value="Genomic_DNA"/>
</dbReference>
<keyword evidence="3" id="KW-1185">Reference proteome</keyword>
<proteinExistence type="predicted"/>
<evidence type="ECO:0000256" key="1">
    <source>
        <dbReference type="SAM" id="MobiDB-lite"/>
    </source>
</evidence>